<reference evidence="1" key="1">
    <citation type="submission" date="2022-07" db="EMBL/GenBank/DDBJ databases">
        <title>Genome Sequence of Phlebia brevispora.</title>
        <authorList>
            <person name="Buettner E."/>
        </authorList>
    </citation>
    <scope>NUCLEOTIDE SEQUENCE</scope>
    <source>
        <strain evidence="1">MPL23</strain>
    </source>
</reference>
<gene>
    <name evidence="1" type="ORF">NM688_g2871</name>
</gene>
<proteinExistence type="predicted"/>
<comment type="caution">
    <text evidence="1">The sequence shown here is derived from an EMBL/GenBank/DDBJ whole genome shotgun (WGS) entry which is preliminary data.</text>
</comment>
<dbReference type="EMBL" id="JANHOG010000387">
    <property type="protein sequence ID" value="KAJ3554890.1"/>
    <property type="molecule type" value="Genomic_DNA"/>
</dbReference>
<dbReference type="Proteomes" id="UP001148662">
    <property type="component" value="Unassembled WGS sequence"/>
</dbReference>
<evidence type="ECO:0000313" key="2">
    <source>
        <dbReference type="Proteomes" id="UP001148662"/>
    </source>
</evidence>
<evidence type="ECO:0000313" key="1">
    <source>
        <dbReference type="EMBL" id="KAJ3554890.1"/>
    </source>
</evidence>
<accession>A0ACC1T7J8</accession>
<protein>
    <submittedName>
        <fullName evidence="1">Uncharacterized protein</fullName>
    </submittedName>
</protein>
<organism evidence="1 2">
    <name type="scientific">Phlebia brevispora</name>
    <dbReference type="NCBI Taxonomy" id="194682"/>
    <lineage>
        <taxon>Eukaryota</taxon>
        <taxon>Fungi</taxon>
        <taxon>Dikarya</taxon>
        <taxon>Basidiomycota</taxon>
        <taxon>Agaricomycotina</taxon>
        <taxon>Agaricomycetes</taxon>
        <taxon>Polyporales</taxon>
        <taxon>Meruliaceae</taxon>
        <taxon>Phlebia</taxon>
    </lineage>
</organism>
<sequence>MKFTALTAALLGLASLASAAPTATPEKRDVYSPPVLYPHAGTVWYSGQTHNVTWDNSNPPQNISNRAIIELRWNNQGLPIVLAHDFDLRAGRVEVQVPEVVTSDVFGITLFGDGGNWSQNFTIIGPIGPF</sequence>
<name>A0ACC1T7J8_9APHY</name>
<keyword evidence="2" id="KW-1185">Reference proteome</keyword>